<dbReference type="SUPFAM" id="SSF51445">
    <property type="entry name" value="(Trans)glycosidases"/>
    <property type="match status" value="1"/>
</dbReference>
<dbReference type="Gene3D" id="3.20.20.80">
    <property type="entry name" value="Glycosidases"/>
    <property type="match status" value="1"/>
</dbReference>
<feature type="domain" description="Glycosyl hydrolase family 13 catalytic" evidence="1">
    <location>
        <begin position="37"/>
        <end position="166"/>
    </location>
</feature>
<comment type="caution">
    <text evidence="2">The sequence shown here is derived from an EMBL/GenBank/DDBJ whole genome shotgun (WGS) entry which is preliminary data.</text>
</comment>
<evidence type="ECO:0000313" key="2">
    <source>
        <dbReference type="EMBL" id="HDD43329.1"/>
    </source>
</evidence>
<dbReference type="Proteomes" id="UP000886289">
    <property type="component" value="Unassembled WGS sequence"/>
</dbReference>
<dbReference type="Pfam" id="PF00128">
    <property type="entry name" value="Alpha-amylase"/>
    <property type="match status" value="1"/>
</dbReference>
<sequence length="176" mass="20569">MSNSIWAPEVQEIMEKAKAKYLFPSPADWRDHWIYFIMIDRFNNPDSPPKYHPWDGKHGVFQGGNFKGILAKLDYLKELGVGAIWLSPVFKNCQYNLYTYHGYGFQDFLKVDPRFGTEEDLQTLIQAAHAKGIYVIFDIVLNHAGDVFEYEGYSTTPPWRDEPYTIYWRDETGQGR</sequence>
<dbReference type="PANTHER" id="PTHR10357">
    <property type="entry name" value="ALPHA-AMYLASE FAMILY MEMBER"/>
    <property type="match status" value="1"/>
</dbReference>
<accession>A0A7C0Y4B0</accession>
<protein>
    <submittedName>
        <fullName evidence="2">Alpha-amylase</fullName>
    </submittedName>
</protein>
<dbReference type="PANTHER" id="PTHR10357:SF209">
    <property type="entry name" value="PERIPLASMIC ALPHA-AMYLASE"/>
    <property type="match status" value="1"/>
</dbReference>
<dbReference type="InterPro" id="IPR017853">
    <property type="entry name" value="GH"/>
</dbReference>
<organism evidence="2">
    <name type="scientific">Desulfofervidus auxilii</name>
    <dbReference type="NCBI Taxonomy" id="1621989"/>
    <lineage>
        <taxon>Bacteria</taxon>
        <taxon>Pseudomonadati</taxon>
        <taxon>Thermodesulfobacteriota</taxon>
        <taxon>Candidatus Desulfofervidia</taxon>
        <taxon>Candidatus Desulfofervidales</taxon>
        <taxon>Candidatus Desulfofervidaceae</taxon>
        <taxon>Candidatus Desulfofervidus</taxon>
    </lineage>
</organism>
<gene>
    <name evidence="2" type="ORF">ENG63_00505</name>
</gene>
<dbReference type="InterPro" id="IPR006047">
    <property type="entry name" value="GH13_cat_dom"/>
</dbReference>
<name>A0A7C0Y4B0_DESA2</name>
<evidence type="ECO:0000259" key="1">
    <source>
        <dbReference type="Pfam" id="PF00128"/>
    </source>
</evidence>
<dbReference type="AlphaFoldDB" id="A0A7C0Y4B0"/>
<feature type="non-terminal residue" evidence="2">
    <location>
        <position position="176"/>
    </location>
</feature>
<dbReference type="GO" id="GO:0005975">
    <property type="term" value="P:carbohydrate metabolic process"/>
    <property type="evidence" value="ECO:0007669"/>
    <property type="project" value="InterPro"/>
</dbReference>
<dbReference type="EMBL" id="DRBS01000021">
    <property type="protein sequence ID" value="HDD43329.1"/>
    <property type="molecule type" value="Genomic_DNA"/>
</dbReference>
<reference evidence="2" key="1">
    <citation type="journal article" date="2020" name="mSystems">
        <title>Genome- and Community-Level Interaction Insights into Carbon Utilization and Element Cycling Functions of Hydrothermarchaeota in Hydrothermal Sediment.</title>
        <authorList>
            <person name="Zhou Z."/>
            <person name="Liu Y."/>
            <person name="Xu W."/>
            <person name="Pan J."/>
            <person name="Luo Z.H."/>
            <person name="Li M."/>
        </authorList>
    </citation>
    <scope>NUCLEOTIDE SEQUENCE [LARGE SCALE GENOMIC DNA]</scope>
    <source>
        <strain evidence="2">HyVt-233</strain>
    </source>
</reference>
<proteinExistence type="predicted"/>